<sequence length="624" mass="69924">MASANGYRLSGWWRRSFSQMSLFYKFFYGTILIVLSVLLLSSAASYLYTRGIFEKQAAAGAARLVDNINQGFEDNLDQVDRIIMSMYSDAENNNSETSLREVLSPEPFRSLPEQYAANLAMQSFFQRLLNLRSDFNSVYIYVAPDKQFSYSVYGRAKWPYDPTGEDWYRSTEAAAGRTVISAPHLPFQLSYDKKVISFSRVLKGFSSNGNENDGVILIDLSMDALTNIVKKAKLGETTGVVLLNESGRTIYSSDSELDELPPSLISRMSGSPNGSFSAVIAGKRYLLSYSTLTVTGWKSATLTPYTEINQAGNRLLSVYLLLGLAGLALTVFISFLFSKKIFRPIQHLKKGIVQVKQGNFDVQLEQRSQDELGQLVFSFNVMVDTIRKLIVENYEEQLARKNAEFKYLQSQINPHFIFNTLQIVSGMAAVHKVPDIGTVSKSLAKMLRYSINMQTSTVPIRDEIENVICYMDIQKLRFRGFFDYDLDIDEEAYRYTIVKLILQPIVENSVTYGLEGKEQGGRVRISGRLDDGHLRFEVYDNGVGMTPEETKSLMASIVSSEAGPDRPPADGRSAGSGHSVGLRNIHHRIQMIYGPEYGLAIDSAKNEWTRVVIRIPAQEGGETA</sequence>
<dbReference type="GO" id="GO:0000155">
    <property type="term" value="F:phosphorelay sensor kinase activity"/>
    <property type="evidence" value="ECO:0007669"/>
    <property type="project" value="InterPro"/>
</dbReference>
<reference evidence="12 13" key="1">
    <citation type="submission" date="2020-08" db="EMBL/GenBank/DDBJ databases">
        <title>Cohnella phylogeny.</title>
        <authorList>
            <person name="Dunlap C."/>
        </authorList>
    </citation>
    <scope>NUCLEOTIDE SEQUENCE [LARGE SCALE GENOMIC DNA]</scope>
    <source>
        <strain evidence="12 13">CBP 2801</strain>
    </source>
</reference>
<keyword evidence="6 12" id="KW-0418">Kinase</keyword>
<evidence type="ECO:0000313" key="12">
    <source>
        <dbReference type="EMBL" id="MBB6733312.1"/>
    </source>
</evidence>
<evidence type="ECO:0000256" key="2">
    <source>
        <dbReference type="ARBA" id="ARBA00022475"/>
    </source>
</evidence>
<gene>
    <name evidence="12" type="ORF">H7C18_20525</name>
</gene>
<protein>
    <submittedName>
        <fullName evidence="12">Sensor histidine kinase</fullName>
    </submittedName>
</protein>
<proteinExistence type="predicted"/>
<evidence type="ECO:0000256" key="1">
    <source>
        <dbReference type="ARBA" id="ARBA00004651"/>
    </source>
</evidence>
<dbReference type="Proteomes" id="UP000564644">
    <property type="component" value="Unassembled WGS sequence"/>
</dbReference>
<feature type="region of interest" description="Disordered" evidence="9">
    <location>
        <begin position="558"/>
        <end position="579"/>
    </location>
</feature>
<dbReference type="AlphaFoldDB" id="A0A7X0VXC9"/>
<keyword evidence="2" id="KW-1003">Cell membrane</keyword>
<dbReference type="SUPFAM" id="SSF55874">
    <property type="entry name" value="ATPase domain of HSP90 chaperone/DNA topoisomerase II/histidine kinase"/>
    <property type="match status" value="1"/>
</dbReference>
<name>A0A7X0VXC9_9BACL</name>
<dbReference type="EMBL" id="JACJVO010000025">
    <property type="protein sequence ID" value="MBB6733312.1"/>
    <property type="molecule type" value="Genomic_DNA"/>
</dbReference>
<dbReference type="GO" id="GO:0005886">
    <property type="term" value="C:plasma membrane"/>
    <property type="evidence" value="ECO:0007669"/>
    <property type="project" value="UniProtKB-SubCell"/>
</dbReference>
<dbReference type="Pfam" id="PF00672">
    <property type="entry name" value="HAMP"/>
    <property type="match status" value="1"/>
</dbReference>
<comment type="caution">
    <text evidence="12">The sequence shown here is derived from an EMBL/GenBank/DDBJ whole genome shotgun (WGS) entry which is preliminary data.</text>
</comment>
<dbReference type="InterPro" id="IPR050640">
    <property type="entry name" value="Bact_2-comp_sensor_kinase"/>
</dbReference>
<evidence type="ECO:0000256" key="4">
    <source>
        <dbReference type="ARBA" id="ARBA00022679"/>
    </source>
</evidence>
<evidence type="ECO:0000256" key="6">
    <source>
        <dbReference type="ARBA" id="ARBA00022777"/>
    </source>
</evidence>
<dbReference type="CDD" id="cd06225">
    <property type="entry name" value="HAMP"/>
    <property type="match status" value="1"/>
</dbReference>
<dbReference type="PANTHER" id="PTHR34220">
    <property type="entry name" value="SENSOR HISTIDINE KINASE YPDA"/>
    <property type="match status" value="1"/>
</dbReference>
<dbReference type="Pfam" id="PF06580">
    <property type="entry name" value="His_kinase"/>
    <property type="match status" value="1"/>
</dbReference>
<feature type="transmembrane region" description="Helical" evidence="10">
    <location>
        <begin position="316"/>
        <end position="337"/>
    </location>
</feature>
<feature type="transmembrane region" description="Helical" evidence="10">
    <location>
        <begin position="22"/>
        <end position="48"/>
    </location>
</feature>
<evidence type="ECO:0000313" key="13">
    <source>
        <dbReference type="Proteomes" id="UP000564644"/>
    </source>
</evidence>
<dbReference type="InterPro" id="IPR003594">
    <property type="entry name" value="HATPase_dom"/>
</dbReference>
<dbReference type="Pfam" id="PF02518">
    <property type="entry name" value="HATPase_c"/>
    <property type="match status" value="1"/>
</dbReference>
<dbReference type="Pfam" id="PF02743">
    <property type="entry name" value="dCache_1"/>
    <property type="match status" value="1"/>
</dbReference>
<dbReference type="PANTHER" id="PTHR34220:SF7">
    <property type="entry name" value="SENSOR HISTIDINE KINASE YPDA"/>
    <property type="match status" value="1"/>
</dbReference>
<evidence type="ECO:0000256" key="9">
    <source>
        <dbReference type="SAM" id="MobiDB-lite"/>
    </source>
</evidence>
<organism evidence="12 13">
    <name type="scientific">Cohnella zeiphila</name>
    <dbReference type="NCBI Taxonomy" id="2761120"/>
    <lineage>
        <taxon>Bacteria</taxon>
        <taxon>Bacillati</taxon>
        <taxon>Bacillota</taxon>
        <taxon>Bacilli</taxon>
        <taxon>Bacillales</taxon>
        <taxon>Paenibacillaceae</taxon>
        <taxon>Cohnella</taxon>
    </lineage>
</organism>
<accession>A0A7X0VXC9</accession>
<evidence type="ECO:0000259" key="11">
    <source>
        <dbReference type="PROSITE" id="PS50885"/>
    </source>
</evidence>
<evidence type="ECO:0000256" key="7">
    <source>
        <dbReference type="ARBA" id="ARBA00022989"/>
    </source>
</evidence>
<dbReference type="PROSITE" id="PS50885">
    <property type="entry name" value="HAMP"/>
    <property type="match status" value="1"/>
</dbReference>
<evidence type="ECO:0000256" key="8">
    <source>
        <dbReference type="ARBA" id="ARBA00023136"/>
    </source>
</evidence>
<keyword evidence="4" id="KW-0808">Transferase</keyword>
<dbReference type="Gene3D" id="3.30.450.20">
    <property type="entry name" value="PAS domain"/>
    <property type="match status" value="2"/>
</dbReference>
<evidence type="ECO:0000256" key="3">
    <source>
        <dbReference type="ARBA" id="ARBA00022553"/>
    </source>
</evidence>
<keyword evidence="3" id="KW-0597">Phosphoprotein</keyword>
<evidence type="ECO:0000256" key="5">
    <source>
        <dbReference type="ARBA" id="ARBA00022692"/>
    </source>
</evidence>
<dbReference type="SMART" id="SM00387">
    <property type="entry name" value="HATPase_c"/>
    <property type="match status" value="1"/>
</dbReference>
<dbReference type="Gene3D" id="6.10.340.10">
    <property type="match status" value="1"/>
</dbReference>
<dbReference type="InterPro" id="IPR003660">
    <property type="entry name" value="HAMP_dom"/>
</dbReference>
<keyword evidence="7 10" id="KW-1133">Transmembrane helix</keyword>
<dbReference type="CDD" id="cd12912">
    <property type="entry name" value="PDC2_MCP_like"/>
    <property type="match status" value="1"/>
</dbReference>
<dbReference type="InterPro" id="IPR033479">
    <property type="entry name" value="dCache_1"/>
</dbReference>
<keyword evidence="13" id="KW-1185">Reference proteome</keyword>
<keyword evidence="8 10" id="KW-0472">Membrane</keyword>
<dbReference type="RefSeq" id="WP_185130977.1">
    <property type="nucleotide sequence ID" value="NZ_JACJVO010000025.1"/>
</dbReference>
<evidence type="ECO:0000256" key="10">
    <source>
        <dbReference type="SAM" id="Phobius"/>
    </source>
</evidence>
<feature type="domain" description="HAMP" evidence="11">
    <location>
        <begin position="339"/>
        <end position="391"/>
    </location>
</feature>
<keyword evidence="5 10" id="KW-0812">Transmembrane</keyword>
<dbReference type="SMART" id="SM00304">
    <property type="entry name" value="HAMP"/>
    <property type="match status" value="1"/>
</dbReference>
<dbReference type="InterPro" id="IPR010559">
    <property type="entry name" value="Sig_transdc_His_kin_internal"/>
</dbReference>
<dbReference type="InterPro" id="IPR036890">
    <property type="entry name" value="HATPase_C_sf"/>
</dbReference>
<comment type="subcellular location">
    <subcellularLocation>
        <location evidence="1">Cell membrane</location>
        <topology evidence="1">Multi-pass membrane protein</topology>
    </subcellularLocation>
</comment>
<dbReference type="SUPFAM" id="SSF158472">
    <property type="entry name" value="HAMP domain-like"/>
    <property type="match status" value="1"/>
</dbReference>
<dbReference type="Gene3D" id="3.30.565.10">
    <property type="entry name" value="Histidine kinase-like ATPase, C-terminal domain"/>
    <property type="match status" value="1"/>
</dbReference>